<evidence type="ECO:0000256" key="1">
    <source>
        <dbReference type="ARBA" id="ARBA00005662"/>
    </source>
</evidence>
<dbReference type="AlphaFoldDB" id="A0A9X4H3H1"/>
<dbReference type="Pfam" id="PF09587">
    <property type="entry name" value="PGA_cap"/>
    <property type="match status" value="1"/>
</dbReference>
<evidence type="ECO:0000259" key="2">
    <source>
        <dbReference type="SMART" id="SM00854"/>
    </source>
</evidence>
<dbReference type="InterPro" id="IPR019079">
    <property type="entry name" value="Capsule_synth_CapA"/>
</dbReference>
<dbReference type="EMBL" id="JAKOAV010000036">
    <property type="protein sequence ID" value="MDF9409630.1"/>
    <property type="molecule type" value="Genomic_DNA"/>
</dbReference>
<organism evidence="3 4">
    <name type="scientific">Pelotomaculum isophthalicicum JI</name>
    <dbReference type="NCBI Taxonomy" id="947010"/>
    <lineage>
        <taxon>Bacteria</taxon>
        <taxon>Bacillati</taxon>
        <taxon>Bacillota</taxon>
        <taxon>Clostridia</taxon>
        <taxon>Eubacteriales</taxon>
        <taxon>Desulfotomaculaceae</taxon>
        <taxon>Pelotomaculum</taxon>
    </lineage>
</organism>
<gene>
    <name evidence="3" type="ORF">L7E55_14940</name>
</gene>
<dbReference type="PANTHER" id="PTHR33393:SF13">
    <property type="entry name" value="PGA BIOSYNTHESIS PROTEIN CAPA"/>
    <property type="match status" value="1"/>
</dbReference>
<dbReference type="SMART" id="SM00854">
    <property type="entry name" value="PGA_cap"/>
    <property type="match status" value="1"/>
</dbReference>
<dbReference type="PANTHER" id="PTHR33393">
    <property type="entry name" value="POLYGLUTAMINE SYNTHESIS ACCESSORY PROTEIN RV0574C-RELATED"/>
    <property type="match status" value="1"/>
</dbReference>
<dbReference type="Gene3D" id="3.60.21.10">
    <property type="match status" value="1"/>
</dbReference>
<sequence>MIFTLFAAIGCLWFIFLVGDLWPGTLGSCSPEAGFIVFKEKKLKLPAKQDPVCLIAAGDIMLSRGVARESGRHGDLRHPFLKIEKYLKNCDIVFGNLENPITPGREIAAPEMILRADPGVEVALKDAGFSILSLANNHLPDFGTQGLQDTLQCLDRAGVGHTGAGKTENEAYAAQFIEVKGMKLAFLAFTDPGLVPESYLAGVEHPGVAFLDREKVRAALQDAREKADFVVASIHAGTEYEPEPDQTQIQYAHLAIDAGADLVLGHHPHVVQKVEKYKGKYIFYSLGNFIFDQKWSPATREGLLAKMYITSKGVEKFEFIPVFINDQYQPQVLDGDEAKLVLDTLKLKLEKTAVPVWDQENRVFREGIRYVFYPQGPIPDSRLVKKQSFDLNQDGINEDYYLQDGELKVISDSLTIWQSPDNWWVDDFFLGDSNNDGISELNLLVWKSGSFGAHKPFWISQNDNSVKNHLFIFKLAGSSFKPVWQSSNLDRPNYETILEDLDGDGDNELIVTEGNYTNPGEREVSIWRWNGWGVSRISYGEPQDS</sequence>
<accession>A0A9X4H3H1</accession>
<reference evidence="3" key="1">
    <citation type="submission" date="2022-02" db="EMBL/GenBank/DDBJ databases">
        <authorList>
            <person name="Leng L."/>
        </authorList>
    </citation>
    <scope>NUCLEOTIDE SEQUENCE</scope>
    <source>
        <strain evidence="3">JI</strain>
    </source>
</reference>
<comment type="caution">
    <text evidence="3">The sequence shown here is derived from an EMBL/GenBank/DDBJ whole genome shotgun (WGS) entry which is preliminary data.</text>
</comment>
<evidence type="ECO:0000313" key="4">
    <source>
        <dbReference type="Proteomes" id="UP001154312"/>
    </source>
</evidence>
<dbReference type="RefSeq" id="WP_277445119.1">
    <property type="nucleotide sequence ID" value="NZ_JAKOAV010000036.1"/>
</dbReference>
<dbReference type="InterPro" id="IPR052169">
    <property type="entry name" value="CW_Biosynth-Accessory"/>
</dbReference>
<dbReference type="SUPFAM" id="SSF56300">
    <property type="entry name" value="Metallo-dependent phosphatases"/>
    <property type="match status" value="1"/>
</dbReference>
<dbReference type="CDD" id="cd07381">
    <property type="entry name" value="MPP_CapA"/>
    <property type="match status" value="1"/>
</dbReference>
<dbReference type="InterPro" id="IPR028994">
    <property type="entry name" value="Integrin_alpha_N"/>
</dbReference>
<evidence type="ECO:0000313" key="3">
    <source>
        <dbReference type="EMBL" id="MDF9409630.1"/>
    </source>
</evidence>
<comment type="similarity">
    <text evidence="1">Belongs to the CapA family.</text>
</comment>
<keyword evidence="4" id="KW-1185">Reference proteome</keyword>
<feature type="domain" description="Capsule synthesis protein CapA" evidence="2">
    <location>
        <begin position="53"/>
        <end position="293"/>
    </location>
</feature>
<dbReference type="InterPro" id="IPR029052">
    <property type="entry name" value="Metallo-depent_PP-like"/>
</dbReference>
<dbReference type="Proteomes" id="UP001154312">
    <property type="component" value="Unassembled WGS sequence"/>
</dbReference>
<protein>
    <submittedName>
        <fullName evidence="3">CapA family protein</fullName>
    </submittedName>
</protein>
<name>A0A9X4H3H1_9FIRM</name>
<dbReference type="SUPFAM" id="SSF69318">
    <property type="entry name" value="Integrin alpha N-terminal domain"/>
    <property type="match status" value="1"/>
</dbReference>
<proteinExistence type="inferred from homology"/>